<evidence type="ECO:0000313" key="1">
    <source>
        <dbReference type="EMBL" id="CAA9277572.1"/>
    </source>
</evidence>
<sequence>MKTAGTPPAAGAAGPVVAVTVDRSRPETVSRLALGITHTQGGLDRGGDPGAIARGRTLLAAASRYQNVHIMGWGTDNPSPAPGVHDWRTLDRRMALVRSLPGAVPVITLCAAPDWMKGGAPNRTDWSKIETAPLPEHYKDFADLAAAVARRYPDVKHFQVWNEFKGFWKASANNWDYEAYTRLYNLCYDALKRVNSAIRVGGPYLVVEGTGSGRGDWSTEKPIRARQWEVIDYWLKHKKGAEFLCLDRGLRTFHDKTRYTPDEMMGFTRYFGDIARQVRARTPLPIWWSEFYGGIENGGPQSVAAVHASILCHMLRGGSAAALLWNGIDDGEVDHGLVTDIRKPGGGKATPHYGVFRAYHDHFGPGTPIFKAASSSPDVEALASARKTLVINKRAAAVTVRVDGRNVPLAAYAVRLLDAPPGPSGR</sequence>
<organism evidence="1">
    <name type="scientific">uncultured Armatimonadetes bacterium</name>
    <dbReference type="NCBI Taxonomy" id="157466"/>
    <lineage>
        <taxon>Bacteria</taxon>
        <taxon>Bacillati</taxon>
        <taxon>Armatimonadota</taxon>
        <taxon>environmental samples</taxon>
    </lineage>
</organism>
<name>A0A6J4JHY3_9BACT</name>
<reference evidence="1" key="1">
    <citation type="submission" date="2020-02" db="EMBL/GenBank/DDBJ databases">
        <authorList>
            <person name="Meier V. D."/>
        </authorList>
    </citation>
    <scope>NUCLEOTIDE SEQUENCE</scope>
    <source>
        <strain evidence="1">AVDCRST_MAG63</strain>
    </source>
</reference>
<dbReference type="PANTHER" id="PTHR12631">
    <property type="entry name" value="ALPHA-L-IDURONIDASE"/>
    <property type="match status" value="1"/>
</dbReference>
<gene>
    <name evidence="1" type="ORF">AVDCRST_MAG63-3327</name>
</gene>
<protein>
    <submittedName>
        <fullName evidence="1">GH39</fullName>
    </submittedName>
</protein>
<dbReference type="GO" id="GO:0004553">
    <property type="term" value="F:hydrolase activity, hydrolyzing O-glycosyl compounds"/>
    <property type="evidence" value="ECO:0007669"/>
    <property type="project" value="TreeGrafter"/>
</dbReference>
<dbReference type="PANTHER" id="PTHR12631:SF10">
    <property type="entry name" value="BETA-XYLOSIDASE-LIKE PROTEIN-RELATED"/>
    <property type="match status" value="1"/>
</dbReference>
<dbReference type="EMBL" id="CADCTO010000440">
    <property type="protein sequence ID" value="CAA9277572.1"/>
    <property type="molecule type" value="Genomic_DNA"/>
</dbReference>
<dbReference type="Gene3D" id="3.20.20.80">
    <property type="entry name" value="Glycosidases"/>
    <property type="match status" value="1"/>
</dbReference>
<dbReference type="SUPFAM" id="SSF51445">
    <property type="entry name" value="(Trans)glycosidases"/>
    <property type="match status" value="1"/>
</dbReference>
<dbReference type="InterPro" id="IPR017853">
    <property type="entry name" value="GH"/>
</dbReference>
<accession>A0A6J4JHY3</accession>
<proteinExistence type="predicted"/>
<dbReference type="AlphaFoldDB" id="A0A6J4JHY3"/>
<dbReference type="InterPro" id="IPR051923">
    <property type="entry name" value="Glycosyl_Hydrolase_39"/>
</dbReference>